<dbReference type="InterPro" id="IPR021959">
    <property type="entry name" value="DUF3576"/>
</dbReference>
<dbReference type="AlphaFoldDB" id="A0A8G2CM35"/>
<protein>
    <recommendedName>
        <fullName evidence="4">DUF3576 domain-containing protein</fullName>
    </recommendedName>
</protein>
<dbReference type="Pfam" id="PF12100">
    <property type="entry name" value="DUF3576"/>
    <property type="match status" value="1"/>
</dbReference>
<keyword evidence="1" id="KW-0732">Signal</keyword>
<sequence length="190" mass="19723">MNVRLHSKLVTKRFNQGPALAFLAVAALGLASCSSSKPLTAAQINNPQTQYTPPAMNHPGGGLGNLLTLGGGGHAAPAGSATGVAVNAYLWRASLDTLSFMPLASADPFAGVIITDWYSPPATPNERFKATAYVLGSMLSANDVKVSIFRQIRQGGDWVDQPVDPATANGIEDRILARAAQLKAAGQLNG</sequence>
<evidence type="ECO:0000313" key="3">
    <source>
        <dbReference type="Proteomes" id="UP000186308"/>
    </source>
</evidence>
<accession>A0A8G2CM35</accession>
<feature type="signal peptide" evidence="1">
    <location>
        <begin position="1"/>
        <end position="41"/>
    </location>
</feature>
<gene>
    <name evidence="2" type="ORF">SAMN05421828_11143</name>
</gene>
<dbReference type="Proteomes" id="UP000186308">
    <property type="component" value="Unassembled WGS sequence"/>
</dbReference>
<reference evidence="2 3" key="1">
    <citation type="submission" date="2017-01" db="EMBL/GenBank/DDBJ databases">
        <authorList>
            <person name="Varghese N."/>
            <person name="Submissions S."/>
        </authorList>
    </citation>
    <scope>NUCLEOTIDE SEQUENCE [LARGE SCALE GENOMIC DNA]</scope>
    <source>
        <strain evidence="2 3">ATCC 35905</strain>
    </source>
</reference>
<dbReference type="EMBL" id="FTNE01000011">
    <property type="protein sequence ID" value="SIQ89309.1"/>
    <property type="molecule type" value="Genomic_DNA"/>
</dbReference>
<evidence type="ECO:0008006" key="4">
    <source>
        <dbReference type="Google" id="ProtNLM"/>
    </source>
</evidence>
<name>A0A8G2CM35_ACIRU</name>
<dbReference type="OrthoDB" id="8479681at2"/>
<organism evidence="2 3">
    <name type="scientific">Acidiphilium rubrum</name>
    <dbReference type="NCBI Taxonomy" id="526"/>
    <lineage>
        <taxon>Bacteria</taxon>
        <taxon>Pseudomonadati</taxon>
        <taxon>Pseudomonadota</taxon>
        <taxon>Alphaproteobacteria</taxon>
        <taxon>Acetobacterales</taxon>
        <taxon>Acidocellaceae</taxon>
        <taxon>Acidiphilium</taxon>
    </lineage>
</organism>
<proteinExistence type="predicted"/>
<keyword evidence="3" id="KW-1185">Reference proteome</keyword>
<evidence type="ECO:0000256" key="1">
    <source>
        <dbReference type="SAM" id="SignalP"/>
    </source>
</evidence>
<feature type="chain" id="PRO_5034074243" description="DUF3576 domain-containing protein" evidence="1">
    <location>
        <begin position="42"/>
        <end position="190"/>
    </location>
</feature>
<dbReference type="PROSITE" id="PS51257">
    <property type="entry name" value="PROKAR_LIPOPROTEIN"/>
    <property type="match status" value="1"/>
</dbReference>
<evidence type="ECO:0000313" key="2">
    <source>
        <dbReference type="EMBL" id="SIQ89309.1"/>
    </source>
</evidence>
<comment type="caution">
    <text evidence="2">The sequence shown here is derived from an EMBL/GenBank/DDBJ whole genome shotgun (WGS) entry which is preliminary data.</text>
</comment>